<feature type="domain" description="UBC core" evidence="2">
    <location>
        <begin position="58"/>
        <end position="205"/>
    </location>
</feature>
<dbReference type="Gene3D" id="3.10.110.10">
    <property type="entry name" value="Ubiquitin Conjugating Enzyme"/>
    <property type="match status" value="1"/>
</dbReference>
<dbReference type="InterPro" id="IPR016135">
    <property type="entry name" value="UBQ-conjugating_enzyme/RWD"/>
</dbReference>
<feature type="region of interest" description="Disordered" evidence="1">
    <location>
        <begin position="1"/>
        <end position="60"/>
    </location>
</feature>
<feature type="compositionally biased region" description="Basic and acidic residues" evidence="1">
    <location>
        <begin position="430"/>
        <end position="439"/>
    </location>
</feature>
<dbReference type="PROSITE" id="PS50127">
    <property type="entry name" value="UBC_2"/>
    <property type="match status" value="1"/>
</dbReference>
<dbReference type="PANTHER" id="PTHR24068">
    <property type="entry name" value="UBIQUITIN-CONJUGATING ENZYME E2"/>
    <property type="match status" value="1"/>
</dbReference>
<evidence type="ECO:0000313" key="4">
    <source>
        <dbReference type="Proteomes" id="UP000026962"/>
    </source>
</evidence>
<evidence type="ECO:0000259" key="2">
    <source>
        <dbReference type="PROSITE" id="PS50127"/>
    </source>
</evidence>
<organism evidence="3">
    <name type="scientific">Oryza punctata</name>
    <name type="common">Red rice</name>
    <dbReference type="NCBI Taxonomy" id="4537"/>
    <lineage>
        <taxon>Eukaryota</taxon>
        <taxon>Viridiplantae</taxon>
        <taxon>Streptophyta</taxon>
        <taxon>Embryophyta</taxon>
        <taxon>Tracheophyta</taxon>
        <taxon>Spermatophyta</taxon>
        <taxon>Magnoliopsida</taxon>
        <taxon>Liliopsida</taxon>
        <taxon>Poales</taxon>
        <taxon>Poaceae</taxon>
        <taxon>BOP clade</taxon>
        <taxon>Oryzoideae</taxon>
        <taxon>Oryzeae</taxon>
        <taxon>Oryzinae</taxon>
        <taxon>Oryza</taxon>
    </lineage>
</organism>
<feature type="compositionally biased region" description="Low complexity" evidence="1">
    <location>
        <begin position="1"/>
        <end position="18"/>
    </location>
</feature>
<feature type="compositionally biased region" description="Low complexity" evidence="1">
    <location>
        <begin position="44"/>
        <end position="60"/>
    </location>
</feature>
<dbReference type="Pfam" id="PF00179">
    <property type="entry name" value="UQ_con"/>
    <property type="match status" value="1"/>
</dbReference>
<evidence type="ECO:0000256" key="1">
    <source>
        <dbReference type="SAM" id="MobiDB-lite"/>
    </source>
</evidence>
<dbReference type="AlphaFoldDB" id="A0A0E0LML2"/>
<dbReference type="Gramene" id="OPUNC07G18680.1">
    <property type="protein sequence ID" value="OPUNC07G18680.1"/>
    <property type="gene ID" value="OPUNC07G18680"/>
</dbReference>
<sequence>MSSSSSSFPTSRSPFPAGAGAGTSGGGGGGGGGGSGGGGGGWSGVRPWGSSGGTSVSSSGKRIQKELMDLNASDCSAGPKGDNLYHWLSTIIGPQGSPYEGGIFFLDIVFPIDYPFKPPMVTFKTRIYHCNVDSTGNLSMDILREGWSPALTISKVLLAIKAIITNPDPWIKGTDYASTNHIRQPITTQPLRRSKLLLLVIFLLISLTMATECDVNKSRRFDLGMSRRTRRSTSLITCYQDQHVLPLAQQLRQDAKLKTLFQCQDTELQPPCPYEDQELRILQAPLQCEVDAQETPNQHHDEQEEKLHHYLDEEQEKKLQDHLDEEPEKKLHHYLDEEQKKPFQDQDEEKKTPKQYLDDDQKTLQQCQDEEEKAPNQYEDEDNTTGQYQDEEQKTAKQCEEEEQEEEKTSEKYQDEEHKSFKAQQQCQDTKQKAPEQRKTVKKLITPPCADDVPRFSLQDLIQEKQLLIVGEVKATSKLGNGEKAIADHKLPVPPAAGGATLAMVIKRPDGGKKSMGVIRRCVKALNQMVKAKHGSKKNKPF</sequence>
<feature type="compositionally biased region" description="Gly residues" evidence="1">
    <location>
        <begin position="19"/>
        <end position="43"/>
    </location>
</feature>
<accession>A0A0E0LML2</accession>
<protein>
    <recommendedName>
        <fullName evidence="2">UBC core domain-containing protein</fullName>
    </recommendedName>
</protein>
<reference evidence="3" key="1">
    <citation type="submission" date="2015-04" db="UniProtKB">
        <authorList>
            <consortium name="EnsemblPlants"/>
        </authorList>
    </citation>
    <scope>IDENTIFICATION</scope>
</reference>
<dbReference type="Proteomes" id="UP000026962">
    <property type="component" value="Chromosome 7"/>
</dbReference>
<reference evidence="3" key="2">
    <citation type="submission" date="2018-05" db="EMBL/GenBank/DDBJ databases">
        <title>OpunRS2 (Oryza punctata Reference Sequence Version 2).</title>
        <authorList>
            <person name="Zhang J."/>
            <person name="Kudrna D."/>
            <person name="Lee S."/>
            <person name="Talag J."/>
            <person name="Welchert J."/>
            <person name="Wing R.A."/>
        </authorList>
    </citation>
    <scope>NUCLEOTIDE SEQUENCE [LARGE SCALE GENOMIC DNA]</scope>
</reference>
<dbReference type="InterPro" id="IPR000608">
    <property type="entry name" value="UBC"/>
</dbReference>
<name>A0A0E0LML2_ORYPU</name>
<feature type="compositionally biased region" description="Basic and acidic residues" evidence="1">
    <location>
        <begin position="407"/>
        <end position="420"/>
    </location>
</feature>
<dbReference type="SUPFAM" id="SSF54495">
    <property type="entry name" value="UBC-like"/>
    <property type="match status" value="1"/>
</dbReference>
<feature type="compositionally biased region" description="Acidic residues" evidence="1">
    <location>
        <begin position="368"/>
        <end position="383"/>
    </location>
</feature>
<keyword evidence="4" id="KW-1185">Reference proteome</keyword>
<dbReference type="SMART" id="SM00212">
    <property type="entry name" value="UBCc"/>
    <property type="match status" value="1"/>
</dbReference>
<feature type="region of interest" description="Disordered" evidence="1">
    <location>
        <begin position="336"/>
        <end position="441"/>
    </location>
</feature>
<dbReference type="EnsemblPlants" id="OPUNC07G18680.1">
    <property type="protein sequence ID" value="OPUNC07G18680.1"/>
    <property type="gene ID" value="OPUNC07G18680"/>
</dbReference>
<evidence type="ECO:0000313" key="3">
    <source>
        <dbReference type="EnsemblPlants" id="OPUNC07G18680.1"/>
    </source>
</evidence>
<proteinExistence type="predicted"/>
<feature type="compositionally biased region" description="Basic and acidic residues" evidence="1">
    <location>
        <begin position="336"/>
        <end position="362"/>
    </location>
</feature>